<sequence length="18" mass="2092">MAAVHRFLEEVWLFTEGG</sequence>
<name>A0AAV0QNE6_9ROSI</name>
<gene>
    <name evidence="1" type="ORF">LITE_LOCUS44202</name>
</gene>
<keyword evidence="2" id="KW-1185">Reference proteome</keyword>
<dbReference type="Proteomes" id="UP001154282">
    <property type="component" value="Unassembled WGS sequence"/>
</dbReference>
<organism evidence="1 2">
    <name type="scientific">Linum tenue</name>
    <dbReference type="NCBI Taxonomy" id="586396"/>
    <lineage>
        <taxon>Eukaryota</taxon>
        <taxon>Viridiplantae</taxon>
        <taxon>Streptophyta</taxon>
        <taxon>Embryophyta</taxon>
        <taxon>Tracheophyta</taxon>
        <taxon>Spermatophyta</taxon>
        <taxon>Magnoliopsida</taxon>
        <taxon>eudicotyledons</taxon>
        <taxon>Gunneridae</taxon>
        <taxon>Pentapetalae</taxon>
        <taxon>rosids</taxon>
        <taxon>fabids</taxon>
        <taxon>Malpighiales</taxon>
        <taxon>Linaceae</taxon>
        <taxon>Linum</taxon>
    </lineage>
</organism>
<reference evidence="1" key="1">
    <citation type="submission" date="2022-08" db="EMBL/GenBank/DDBJ databases">
        <authorList>
            <person name="Gutierrez-Valencia J."/>
        </authorList>
    </citation>
    <scope>NUCLEOTIDE SEQUENCE</scope>
</reference>
<dbReference type="EMBL" id="CAMGYJ010000010">
    <property type="protein sequence ID" value="CAI0547022.1"/>
    <property type="molecule type" value="Genomic_DNA"/>
</dbReference>
<accession>A0AAV0QNE6</accession>
<dbReference type="AlphaFoldDB" id="A0AAV0QNE6"/>
<evidence type="ECO:0000313" key="2">
    <source>
        <dbReference type="Proteomes" id="UP001154282"/>
    </source>
</evidence>
<comment type="caution">
    <text evidence="1">The sequence shown here is derived from an EMBL/GenBank/DDBJ whole genome shotgun (WGS) entry which is preliminary data.</text>
</comment>
<proteinExistence type="predicted"/>
<evidence type="ECO:0000313" key="1">
    <source>
        <dbReference type="EMBL" id="CAI0547022.1"/>
    </source>
</evidence>
<protein>
    <submittedName>
        <fullName evidence="1">Uncharacterized protein</fullName>
    </submittedName>
</protein>